<dbReference type="AlphaFoldDB" id="A0A104D042"/>
<dbReference type="InterPro" id="IPR032466">
    <property type="entry name" value="Metal_Hydrolase"/>
</dbReference>
<evidence type="ECO:0000313" key="8">
    <source>
        <dbReference type="Proteomes" id="UP000069001"/>
    </source>
</evidence>
<name>A0A104D042_BURCE</name>
<proteinExistence type="inferred from homology"/>
<dbReference type="Pfam" id="PF01979">
    <property type="entry name" value="Amidohydro_1"/>
    <property type="match status" value="1"/>
</dbReference>
<dbReference type="InterPro" id="IPR006680">
    <property type="entry name" value="Amidohydro-rel"/>
</dbReference>
<dbReference type="Gene3D" id="3.20.20.140">
    <property type="entry name" value="Metal-dependent hydrolases"/>
    <property type="match status" value="1"/>
</dbReference>
<dbReference type="InterPro" id="IPR050287">
    <property type="entry name" value="MTA/SAH_deaminase"/>
</dbReference>
<dbReference type="Proteomes" id="UP000069001">
    <property type="component" value="Unassembled WGS sequence"/>
</dbReference>
<dbReference type="GO" id="GO:0016810">
    <property type="term" value="F:hydrolase activity, acting on carbon-nitrogen (but not peptide) bonds"/>
    <property type="evidence" value="ECO:0007669"/>
    <property type="project" value="InterPro"/>
</dbReference>
<evidence type="ECO:0000256" key="1">
    <source>
        <dbReference type="ARBA" id="ARBA00006745"/>
    </source>
</evidence>
<keyword evidence="2" id="KW-0479">Metal-binding</keyword>
<dbReference type="InterPro" id="IPR011059">
    <property type="entry name" value="Metal-dep_hydrolase_composite"/>
</dbReference>
<dbReference type="InterPro" id="IPR054418">
    <property type="entry name" value="MQNX/HUTI_composite_N"/>
</dbReference>
<reference evidence="7 8" key="1">
    <citation type="submission" date="2015-11" db="EMBL/GenBank/DDBJ databases">
        <title>Expanding the genomic diversity of Burkholderia species for the development of highly accurate diagnostics.</title>
        <authorList>
            <person name="Sahl J."/>
            <person name="Keim P."/>
            <person name="Wagner D."/>
        </authorList>
    </citation>
    <scope>NUCLEOTIDE SEQUENCE [LARGE SCALE GENOMIC DNA]</scope>
    <source>
        <strain evidence="7 8">MSMB1302</strain>
    </source>
</reference>
<keyword evidence="4" id="KW-0862">Zinc</keyword>
<evidence type="ECO:0000256" key="3">
    <source>
        <dbReference type="ARBA" id="ARBA00022801"/>
    </source>
</evidence>
<gene>
    <name evidence="7" type="ORF">WS90_28565</name>
</gene>
<evidence type="ECO:0000256" key="4">
    <source>
        <dbReference type="ARBA" id="ARBA00022833"/>
    </source>
</evidence>
<accession>A0A104D042</accession>
<feature type="domain" description="Aminodeoxyfutalosine deaminase/Imidazolonepropionase-like composite" evidence="6">
    <location>
        <begin position="40"/>
        <end position="65"/>
    </location>
</feature>
<evidence type="ECO:0000259" key="5">
    <source>
        <dbReference type="Pfam" id="PF01979"/>
    </source>
</evidence>
<feature type="domain" description="Amidohydrolase-related" evidence="5">
    <location>
        <begin position="75"/>
        <end position="446"/>
    </location>
</feature>
<organism evidence="7 8">
    <name type="scientific">Burkholderia cepacia</name>
    <name type="common">Pseudomonas cepacia</name>
    <dbReference type="NCBI Taxonomy" id="292"/>
    <lineage>
        <taxon>Bacteria</taxon>
        <taxon>Pseudomonadati</taxon>
        <taxon>Pseudomonadota</taxon>
        <taxon>Betaproteobacteria</taxon>
        <taxon>Burkholderiales</taxon>
        <taxon>Burkholderiaceae</taxon>
        <taxon>Burkholderia</taxon>
        <taxon>Burkholderia cepacia complex</taxon>
    </lineage>
</organism>
<dbReference type="Pfam" id="PF22039">
    <property type="entry name" value="HUTI_composite_bact"/>
    <property type="match status" value="1"/>
</dbReference>
<dbReference type="RefSeq" id="WP_059732111.1">
    <property type="nucleotide sequence ID" value="NZ_LOYH01000092.1"/>
</dbReference>
<keyword evidence="3 7" id="KW-0378">Hydrolase</keyword>
<comment type="similarity">
    <text evidence="1">Belongs to the metallo-dependent hydrolases superfamily. ATZ/TRZ family.</text>
</comment>
<dbReference type="Gene3D" id="2.30.40.10">
    <property type="entry name" value="Urease, subunit C, domain 1"/>
    <property type="match status" value="1"/>
</dbReference>
<dbReference type="EMBL" id="LOYH01000092">
    <property type="protein sequence ID" value="KVK75074.1"/>
    <property type="molecule type" value="Genomic_DNA"/>
</dbReference>
<dbReference type="SUPFAM" id="SSF51556">
    <property type="entry name" value="Metallo-dependent hydrolases"/>
    <property type="match status" value="1"/>
</dbReference>
<dbReference type="PANTHER" id="PTHR43794:SF11">
    <property type="entry name" value="AMIDOHYDROLASE-RELATED DOMAIN-CONTAINING PROTEIN"/>
    <property type="match status" value="1"/>
</dbReference>
<protein>
    <submittedName>
        <fullName evidence="7">Amidohydrolase</fullName>
    </submittedName>
</protein>
<evidence type="ECO:0000313" key="7">
    <source>
        <dbReference type="EMBL" id="KVK75074.1"/>
    </source>
</evidence>
<comment type="caution">
    <text evidence="7">The sequence shown here is derived from an EMBL/GenBank/DDBJ whole genome shotgun (WGS) entry which is preliminary data.</text>
</comment>
<evidence type="ECO:0000256" key="2">
    <source>
        <dbReference type="ARBA" id="ARBA00022723"/>
    </source>
</evidence>
<dbReference type="SUPFAM" id="SSF51338">
    <property type="entry name" value="Composite domain of metallo-dependent hydrolases"/>
    <property type="match status" value="1"/>
</dbReference>
<dbReference type="PANTHER" id="PTHR43794">
    <property type="entry name" value="AMINOHYDROLASE SSNA-RELATED"/>
    <property type="match status" value="1"/>
</dbReference>
<dbReference type="GO" id="GO:0046872">
    <property type="term" value="F:metal ion binding"/>
    <property type="evidence" value="ECO:0007669"/>
    <property type="project" value="UniProtKB-KW"/>
</dbReference>
<evidence type="ECO:0000259" key="6">
    <source>
        <dbReference type="Pfam" id="PF22039"/>
    </source>
</evidence>
<sequence length="494" mass="54045">MTTEDRREGMREDDREAIDTLIANGCVITMDPQRRVIENGAVAVKGERIVAVGGTDELQARYRAARTIDARRKAVLPGLIDAHAHAGHAMLRTIGGADGDAWSAAAETIYTRASDEAFWEAESHLAALERLKAGVTTGVSLLGGGNSIMRVDDPAYARRHCDAVVRTGTRSIVAVGPSRPPAPRAYTRHTPDGSDTRDIGFDTMYDVCERIVDACHGDADGRIRIALTLPVYGPEHDPELAQYEHDFRDQAARYGALARERGLTFTQDGHRAGTLAFAHRELGLLGPTSFMSHCIDLTGDDIAACVETGTAIVHNPSAIMSIIGRCPVPELIDAGVTVAIASDGAAPDRGYDMFRHMWQCMHYHRRHFRDPDVLPHGKVLEMVTIDAAKALSIDHEAGSLEAGKLADIILVDLFRPHMMPMNMPVYRVTCFANAADVCMTMVGGRVLMEDRRVLSVDENAVLERVNEVAAITIERSGLRHLLDEPKTLWGRSRY</sequence>